<dbReference type="eggNOG" id="COG1961">
    <property type="taxonomic scope" value="Bacteria"/>
</dbReference>
<dbReference type="OrthoDB" id="7475655at2"/>
<dbReference type="Gene3D" id="3.40.50.1390">
    <property type="entry name" value="Resolvase, N-terminal catalytic domain"/>
    <property type="match status" value="1"/>
</dbReference>
<dbReference type="SUPFAM" id="SSF53041">
    <property type="entry name" value="Resolvase-like"/>
    <property type="match status" value="1"/>
</dbReference>
<dbReference type="GO" id="GO:0015074">
    <property type="term" value="P:DNA integration"/>
    <property type="evidence" value="ECO:0007669"/>
    <property type="project" value="UniProtKB-KW"/>
</dbReference>
<keyword evidence="1" id="KW-0229">DNA integration</keyword>
<dbReference type="InterPro" id="IPR050639">
    <property type="entry name" value="SSR_resolvase"/>
</dbReference>
<dbReference type="InterPro" id="IPR006118">
    <property type="entry name" value="Recombinase_CS"/>
</dbReference>
<dbReference type="PANTHER" id="PTHR30461">
    <property type="entry name" value="DNA-INVERTASE FROM LAMBDOID PROPHAGE"/>
    <property type="match status" value="1"/>
</dbReference>
<dbReference type="HOGENOM" id="CLU_936312_0_0_5"/>
<dbReference type="PROSITE" id="PS00397">
    <property type="entry name" value="RECOMBINASES_1"/>
    <property type="match status" value="1"/>
</dbReference>
<dbReference type="EMBL" id="JH660633">
    <property type="protein sequence ID" value="EIM31254.1"/>
    <property type="molecule type" value="Genomic_DNA"/>
</dbReference>
<protein>
    <submittedName>
        <fullName evidence="8">Site-specific recombinase, DNA invertase Pin</fullName>
    </submittedName>
</protein>
<dbReference type="Pfam" id="PF07508">
    <property type="entry name" value="Recombinase"/>
    <property type="match status" value="1"/>
</dbReference>
<dbReference type="PROSITE" id="PS51737">
    <property type="entry name" value="RECOMBINASE_DNA_BIND"/>
    <property type="match status" value="1"/>
</dbReference>
<evidence type="ECO:0000256" key="2">
    <source>
        <dbReference type="ARBA" id="ARBA00023125"/>
    </source>
</evidence>
<dbReference type="GO" id="GO:0000150">
    <property type="term" value="F:DNA strand exchange activity"/>
    <property type="evidence" value="ECO:0007669"/>
    <property type="project" value="InterPro"/>
</dbReference>
<dbReference type="Proteomes" id="UP000003947">
    <property type="component" value="Unassembled WGS sequence"/>
</dbReference>
<dbReference type="PROSITE" id="PS51736">
    <property type="entry name" value="RECOMBINASES_3"/>
    <property type="match status" value="1"/>
</dbReference>
<evidence type="ECO:0000256" key="4">
    <source>
        <dbReference type="PIRSR" id="PIRSR606118-50"/>
    </source>
</evidence>
<keyword evidence="3" id="KW-0233">DNA recombination</keyword>
<keyword evidence="2" id="KW-0238">DNA-binding</keyword>
<dbReference type="SMART" id="SM00857">
    <property type="entry name" value="Resolvase"/>
    <property type="match status" value="1"/>
</dbReference>
<dbReference type="CDD" id="cd00338">
    <property type="entry name" value="Ser_Recombinase"/>
    <property type="match status" value="1"/>
</dbReference>
<evidence type="ECO:0000256" key="1">
    <source>
        <dbReference type="ARBA" id="ARBA00022908"/>
    </source>
</evidence>
<dbReference type="RefSeq" id="WP_009488722.1">
    <property type="nucleotide sequence ID" value="NZ_CP141049.1"/>
</dbReference>
<evidence type="ECO:0000259" key="6">
    <source>
        <dbReference type="PROSITE" id="PS51736"/>
    </source>
</evidence>
<reference evidence="8 9" key="1">
    <citation type="submission" date="2012-02" db="EMBL/GenBank/DDBJ databases">
        <title>Improved High-Quality Draft sequence of Microvirga sp. WSM3557.</title>
        <authorList>
            <consortium name="US DOE Joint Genome Institute"/>
            <person name="Lucas S."/>
            <person name="Han J."/>
            <person name="Lapidus A."/>
            <person name="Cheng J.-F."/>
            <person name="Goodwin L."/>
            <person name="Pitluck S."/>
            <person name="Peters L."/>
            <person name="Zhang X."/>
            <person name="Detter J.C."/>
            <person name="Han C."/>
            <person name="Tapia R."/>
            <person name="Land M."/>
            <person name="Hauser L."/>
            <person name="Kyrpides N."/>
            <person name="Ivanova N."/>
            <person name="Pagani I."/>
            <person name="Brau L."/>
            <person name="Yates R."/>
            <person name="O'Hara G."/>
            <person name="Rui T."/>
            <person name="Howieson J."/>
            <person name="Reeve W."/>
            <person name="Woyke T."/>
        </authorList>
    </citation>
    <scope>NUCLEOTIDE SEQUENCE [LARGE SCALE GENOMIC DNA]</scope>
    <source>
        <strain evidence="8 9">WSM3557</strain>
    </source>
</reference>
<evidence type="ECO:0000256" key="5">
    <source>
        <dbReference type="PROSITE-ProRule" id="PRU10137"/>
    </source>
</evidence>
<dbReference type="InterPro" id="IPR006119">
    <property type="entry name" value="Resolv_N"/>
</dbReference>
<keyword evidence="9" id="KW-1185">Reference proteome</keyword>
<feature type="domain" description="Resolvase/invertase-type recombinase catalytic" evidence="6">
    <location>
        <begin position="16"/>
        <end position="163"/>
    </location>
</feature>
<name>I4Z4W2_9HYPH</name>
<feature type="active site" description="O-(5'-phospho-DNA)-serine intermediate" evidence="4 5">
    <location>
        <position position="24"/>
    </location>
</feature>
<evidence type="ECO:0000313" key="9">
    <source>
        <dbReference type="Proteomes" id="UP000003947"/>
    </source>
</evidence>
<proteinExistence type="predicted"/>
<dbReference type="AlphaFoldDB" id="I4Z4W2"/>
<dbReference type="InterPro" id="IPR038109">
    <property type="entry name" value="DNA_bind_recomb_sf"/>
</dbReference>
<dbReference type="Gene3D" id="3.90.1750.20">
    <property type="entry name" value="Putative Large Serine Recombinase, Chain B, Domain 2"/>
    <property type="match status" value="1"/>
</dbReference>
<sequence length="297" mass="33472">MRTQHLRAVSAPQTLQVALYARVSSDQQAEDHTTDSQLAELTARVAQDGHCVRDDLRFIDNGHSGASLIRPALERLRDLVALSAIDLVYIHAPDRLARSYAHQFLLIEEFAHAGTQVVFLNRPIGTTPEDSLLLQLQGMFAEYERAKVLERSRRGKRHRAQTGAVSVLTRAPFGYHYITREAGGGDARYDIDEEAARIVRQIFTWVGHERLTLAGVCRRLRDSGIPSPTGQPHWTRAVIHTMLRNPAYVGQAVYGRRQCVPWQPPLHPPRGHDGMPRKPYRLRPVGIHRELMTAAAR</sequence>
<accession>I4Z4W2</accession>
<evidence type="ECO:0000313" key="8">
    <source>
        <dbReference type="EMBL" id="EIM31254.1"/>
    </source>
</evidence>
<dbReference type="GO" id="GO:0003677">
    <property type="term" value="F:DNA binding"/>
    <property type="evidence" value="ECO:0007669"/>
    <property type="project" value="UniProtKB-KW"/>
</dbReference>
<dbReference type="InterPro" id="IPR036162">
    <property type="entry name" value="Resolvase-like_N_sf"/>
</dbReference>
<feature type="domain" description="Recombinase" evidence="7">
    <location>
        <begin position="172"/>
        <end position="285"/>
    </location>
</feature>
<dbReference type="PATRIC" id="fig|864069.3.peg.258"/>
<evidence type="ECO:0000256" key="3">
    <source>
        <dbReference type="ARBA" id="ARBA00023172"/>
    </source>
</evidence>
<dbReference type="InterPro" id="IPR011109">
    <property type="entry name" value="DNA_bind_recombinase_dom"/>
</dbReference>
<dbReference type="PANTHER" id="PTHR30461:SF23">
    <property type="entry name" value="DNA RECOMBINASE-RELATED"/>
    <property type="match status" value="1"/>
</dbReference>
<dbReference type="STRING" id="864069.MicloDRAFT_00002440"/>
<dbReference type="Pfam" id="PF00239">
    <property type="entry name" value="Resolvase"/>
    <property type="match status" value="1"/>
</dbReference>
<organism evidence="8 9">
    <name type="scientific">Microvirga lotononidis</name>
    <dbReference type="NCBI Taxonomy" id="864069"/>
    <lineage>
        <taxon>Bacteria</taxon>
        <taxon>Pseudomonadati</taxon>
        <taxon>Pseudomonadota</taxon>
        <taxon>Alphaproteobacteria</taxon>
        <taxon>Hyphomicrobiales</taxon>
        <taxon>Methylobacteriaceae</taxon>
        <taxon>Microvirga</taxon>
    </lineage>
</organism>
<gene>
    <name evidence="8" type="ORF">MicloDRAFT_00002440</name>
</gene>
<evidence type="ECO:0000259" key="7">
    <source>
        <dbReference type="PROSITE" id="PS51737"/>
    </source>
</evidence>